<dbReference type="Proteomes" id="UP001465668">
    <property type="component" value="Unassembled WGS sequence"/>
</dbReference>
<evidence type="ECO:0000256" key="3">
    <source>
        <dbReference type="SAM" id="MobiDB-lite"/>
    </source>
</evidence>
<dbReference type="PANTHER" id="PTHR31001">
    <property type="entry name" value="UNCHARACTERIZED TRANSCRIPTIONAL REGULATORY PROTEIN"/>
    <property type="match status" value="1"/>
</dbReference>
<evidence type="ECO:0000313" key="5">
    <source>
        <dbReference type="EMBL" id="KAK9775884.1"/>
    </source>
</evidence>
<keyword evidence="6" id="KW-1185">Reference proteome</keyword>
<protein>
    <submittedName>
        <fullName evidence="5">Transcription factor domain-containing protein</fullName>
    </submittedName>
</protein>
<comment type="subcellular location">
    <subcellularLocation>
        <location evidence="1">Nucleus</location>
    </subcellularLocation>
</comment>
<feature type="region of interest" description="Disordered" evidence="3">
    <location>
        <begin position="432"/>
        <end position="461"/>
    </location>
</feature>
<evidence type="ECO:0000256" key="1">
    <source>
        <dbReference type="ARBA" id="ARBA00004123"/>
    </source>
</evidence>
<comment type="caution">
    <text evidence="5">The sequence shown here is derived from an EMBL/GenBank/DDBJ whole genome shotgun (WGS) entry which is preliminary data.</text>
</comment>
<keyword evidence="2" id="KW-0539">Nucleus</keyword>
<dbReference type="InterPro" id="IPR007219">
    <property type="entry name" value="XnlR_reg_dom"/>
</dbReference>
<sequence>MLQSNSIVGRHAASASDESKRKWSDVMHHDAAEQPVEGGMASLGYMPPHPLFRLGLEAERAPMPASDLLERNPLLETAVRVLPRDPIQYLEPEQREKLQLDLGETTQSLTERYHSASQNLSRSILGGKGGLAHVQRLIHSCYWFKSEGRYVECWHELKAAVGEAQELHMHREQPTQAFSDFDREVRRRVWCILETWDWQVSALLSRPLIIDRSDCQVELPSLSLESDMPSPIMHMKLQCQLSRKLFQGFGNARSIMLASELQAYQHEIGTWMQQLPPQFAITTPDTTLDEKYPWLILQRHSIHAVAYSLLVNPTKLYLTGSCSSSGPSEDHIKKVGIDYCLLFVDVLKRLFNYAYPHDARFHFVLFSIFDTATLLCSALLHDKSHNLSGRTEICDAVLSSYDMLQQLNTATRSALASYRILSRLVGRTFLTTSFDHGPPRKKPKPDRDPPVTPLVSTSMSPLDVGTEVTSVSSHPVDERPLLPAVSDATASTQDLDFGAVFDAEIMELNMPWDWESLNIDFTEPL</sequence>
<dbReference type="Pfam" id="PF04082">
    <property type="entry name" value="Fungal_trans"/>
    <property type="match status" value="1"/>
</dbReference>
<dbReference type="EMBL" id="JARVKM010000031">
    <property type="protein sequence ID" value="KAK9775884.1"/>
    <property type="molecule type" value="Genomic_DNA"/>
</dbReference>
<dbReference type="CDD" id="cd12148">
    <property type="entry name" value="fungal_TF_MHR"/>
    <property type="match status" value="1"/>
</dbReference>
<name>A0ABR2XQA2_9PEZI</name>
<dbReference type="SMART" id="SM00906">
    <property type="entry name" value="Fungal_trans"/>
    <property type="match status" value="1"/>
</dbReference>
<dbReference type="PANTHER" id="PTHR31001:SF84">
    <property type="entry name" value="FUNGAL SPECIFIC TRANSCRIPTION FACTOR"/>
    <property type="match status" value="1"/>
</dbReference>
<gene>
    <name evidence="5" type="ORF">SCAR479_07409</name>
</gene>
<feature type="domain" description="Xylanolytic transcriptional activator regulatory" evidence="4">
    <location>
        <begin position="153"/>
        <end position="226"/>
    </location>
</feature>
<feature type="region of interest" description="Disordered" evidence="3">
    <location>
        <begin position="1"/>
        <end position="25"/>
    </location>
</feature>
<evidence type="ECO:0000259" key="4">
    <source>
        <dbReference type="SMART" id="SM00906"/>
    </source>
</evidence>
<reference evidence="5 6" key="1">
    <citation type="submission" date="2024-02" db="EMBL/GenBank/DDBJ databases">
        <title>First draft genome assembly of two strains of Seiridium cardinale.</title>
        <authorList>
            <person name="Emiliani G."/>
            <person name="Scali E."/>
        </authorList>
    </citation>
    <scope>NUCLEOTIDE SEQUENCE [LARGE SCALE GENOMIC DNA]</scope>
    <source>
        <strain evidence="5 6">BM-138-000479</strain>
    </source>
</reference>
<proteinExistence type="predicted"/>
<evidence type="ECO:0000313" key="6">
    <source>
        <dbReference type="Proteomes" id="UP001465668"/>
    </source>
</evidence>
<evidence type="ECO:0000256" key="2">
    <source>
        <dbReference type="ARBA" id="ARBA00023242"/>
    </source>
</evidence>
<accession>A0ABR2XQA2</accession>
<organism evidence="5 6">
    <name type="scientific">Seiridium cardinale</name>
    <dbReference type="NCBI Taxonomy" id="138064"/>
    <lineage>
        <taxon>Eukaryota</taxon>
        <taxon>Fungi</taxon>
        <taxon>Dikarya</taxon>
        <taxon>Ascomycota</taxon>
        <taxon>Pezizomycotina</taxon>
        <taxon>Sordariomycetes</taxon>
        <taxon>Xylariomycetidae</taxon>
        <taxon>Amphisphaeriales</taxon>
        <taxon>Sporocadaceae</taxon>
        <taxon>Seiridium</taxon>
    </lineage>
</organism>
<dbReference type="InterPro" id="IPR050613">
    <property type="entry name" value="Sec_Metabolite_Reg"/>
</dbReference>